<organism evidence="2 3">
    <name type="scientific">Natrinema salifodinae</name>
    <dbReference type="NCBI Taxonomy" id="1202768"/>
    <lineage>
        <taxon>Archaea</taxon>
        <taxon>Methanobacteriati</taxon>
        <taxon>Methanobacteriota</taxon>
        <taxon>Stenosarchaea group</taxon>
        <taxon>Halobacteria</taxon>
        <taxon>Halobacteriales</taxon>
        <taxon>Natrialbaceae</taxon>
        <taxon>Natrinema</taxon>
    </lineage>
</organism>
<evidence type="ECO:0008006" key="4">
    <source>
        <dbReference type="Google" id="ProtNLM"/>
    </source>
</evidence>
<dbReference type="SUPFAM" id="SSF46785">
    <property type="entry name" value="Winged helix' DNA-binding domain"/>
    <property type="match status" value="1"/>
</dbReference>
<protein>
    <recommendedName>
        <fullName evidence="4">MarR family transcriptional regulator</fullName>
    </recommendedName>
</protein>
<reference evidence="3" key="1">
    <citation type="submission" date="2016-10" db="EMBL/GenBank/DDBJ databases">
        <authorList>
            <person name="Varghese N."/>
        </authorList>
    </citation>
    <scope>NUCLEOTIDE SEQUENCE [LARGE SCALE GENOMIC DNA]</scope>
    <source>
        <strain evidence="3">CGMCC 1.12284</strain>
    </source>
</reference>
<dbReference type="EMBL" id="FOIS01000001">
    <property type="protein sequence ID" value="SEV88338.1"/>
    <property type="molecule type" value="Genomic_DNA"/>
</dbReference>
<keyword evidence="3" id="KW-1185">Reference proteome</keyword>
<dbReference type="AlphaFoldDB" id="A0A1I0MK28"/>
<dbReference type="eggNOG" id="arCOG03923">
    <property type="taxonomic scope" value="Archaea"/>
</dbReference>
<dbReference type="Gene3D" id="1.10.10.10">
    <property type="entry name" value="Winged helix-like DNA-binding domain superfamily/Winged helix DNA-binding domain"/>
    <property type="match status" value="1"/>
</dbReference>
<evidence type="ECO:0000313" key="2">
    <source>
        <dbReference type="EMBL" id="SEV88338.1"/>
    </source>
</evidence>
<dbReference type="InterPro" id="IPR036390">
    <property type="entry name" value="WH_DNA-bd_sf"/>
</dbReference>
<dbReference type="STRING" id="1202768.SAMN05216285_1033"/>
<evidence type="ECO:0000256" key="1">
    <source>
        <dbReference type="SAM" id="MobiDB-lite"/>
    </source>
</evidence>
<evidence type="ECO:0000313" key="3">
    <source>
        <dbReference type="Proteomes" id="UP000183275"/>
    </source>
</evidence>
<accession>A0A1I0MK28</accession>
<dbReference type="RefSeq" id="WP_049990481.1">
    <property type="nucleotide sequence ID" value="NZ_FOIS01000001.1"/>
</dbReference>
<gene>
    <name evidence="2" type="ORF">SAMN05216285_1033</name>
</gene>
<dbReference type="Proteomes" id="UP000183275">
    <property type="component" value="Unassembled WGS sequence"/>
</dbReference>
<dbReference type="InterPro" id="IPR036388">
    <property type="entry name" value="WH-like_DNA-bd_sf"/>
</dbReference>
<sequence>MVRRALERAVLDALADEAPLYVVDLAATIDEHPVTVEHVCDRLHERGAIRSIGCRRYDLTASGRRRLTEVPPARNGADVPTETEGRP</sequence>
<feature type="region of interest" description="Disordered" evidence="1">
    <location>
        <begin position="65"/>
        <end position="87"/>
    </location>
</feature>
<dbReference type="OrthoDB" id="285635at2157"/>
<name>A0A1I0MK28_9EURY</name>
<proteinExistence type="predicted"/>